<comment type="caution">
    <text evidence="1">The sequence shown here is derived from an EMBL/GenBank/DDBJ whole genome shotgun (WGS) entry which is preliminary data.</text>
</comment>
<protein>
    <submittedName>
        <fullName evidence="1">Uncharacterized protein</fullName>
    </submittedName>
</protein>
<evidence type="ECO:0000313" key="2">
    <source>
        <dbReference type="Proteomes" id="UP001140513"/>
    </source>
</evidence>
<evidence type="ECO:0000313" key="1">
    <source>
        <dbReference type="EMBL" id="KAJ4351296.1"/>
    </source>
</evidence>
<keyword evidence="2" id="KW-1185">Reference proteome</keyword>
<dbReference type="RefSeq" id="XP_056069652.1">
    <property type="nucleotide sequence ID" value="XM_056215405.1"/>
</dbReference>
<dbReference type="Proteomes" id="UP001140513">
    <property type="component" value="Unassembled WGS sequence"/>
</dbReference>
<dbReference type="AlphaFoldDB" id="A0A9W9CA42"/>
<sequence length="195" mass="21231">MNGRTALIAVSAATLLGAIYYFNGSSSSSFSMAGSDTAEEGVPGLEFKLSQISRNPPSLLVTLKNNNPSTPLTLLKWNTPMDPSAANLGLFKLIDEETGNEIPTDGLKVNRKMPPSEEDLVTVAPGTEEAHEVVMNKPWLPEKKPATYKVSMSGKFFAVWDKYGGDLQTSDLEAYSDSPFHGRHFSSNEVDMRVE</sequence>
<dbReference type="GeneID" id="80910165"/>
<gene>
    <name evidence="1" type="ORF">N0V89_006635</name>
</gene>
<reference evidence="1" key="1">
    <citation type="submission" date="2022-10" db="EMBL/GenBank/DDBJ databases">
        <title>Tapping the CABI collections for fungal endophytes: first genome assemblies for Collariella, Neodidymelliopsis, Ascochyta clinopodiicola, Didymella pomorum, Didymosphaeria variabile, Neocosmospora piperis and Neocucurbitaria cava.</title>
        <authorList>
            <person name="Hill R."/>
        </authorList>
    </citation>
    <scope>NUCLEOTIDE SEQUENCE</scope>
    <source>
        <strain evidence="1">IMI 356815</strain>
    </source>
</reference>
<dbReference type="EMBL" id="JAPEUX010000005">
    <property type="protein sequence ID" value="KAJ4351296.1"/>
    <property type="molecule type" value="Genomic_DNA"/>
</dbReference>
<accession>A0A9W9CA42</accession>
<name>A0A9W9CA42_9PLEO</name>
<dbReference type="OrthoDB" id="4664297at2759"/>
<organism evidence="1 2">
    <name type="scientific">Didymosphaeria variabile</name>
    <dbReference type="NCBI Taxonomy" id="1932322"/>
    <lineage>
        <taxon>Eukaryota</taxon>
        <taxon>Fungi</taxon>
        <taxon>Dikarya</taxon>
        <taxon>Ascomycota</taxon>
        <taxon>Pezizomycotina</taxon>
        <taxon>Dothideomycetes</taxon>
        <taxon>Pleosporomycetidae</taxon>
        <taxon>Pleosporales</taxon>
        <taxon>Massarineae</taxon>
        <taxon>Didymosphaeriaceae</taxon>
        <taxon>Didymosphaeria</taxon>
    </lineage>
</organism>
<proteinExistence type="predicted"/>
<dbReference type="Gene3D" id="2.60.40.2970">
    <property type="match status" value="1"/>
</dbReference>